<gene>
    <name evidence="2" type="ORF">LWI28_013208</name>
</gene>
<feature type="region of interest" description="Disordered" evidence="1">
    <location>
        <begin position="72"/>
        <end position="118"/>
    </location>
</feature>
<dbReference type="EMBL" id="JAJSOW010000003">
    <property type="protein sequence ID" value="KAI9195252.1"/>
    <property type="molecule type" value="Genomic_DNA"/>
</dbReference>
<name>A0AAD5P1W1_ACENE</name>
<protein>
    <submittedName>
        <fullName evidence="2">Uncharacterized protein</fullName>
    </submittedName>
</protein>
<organism evidence="2 3">
    <name type="scientific">Acer negundo</name>
    <name type="common">Box elder</name>
    <dbReference type="NCBI Taxonomy" id="4023"/>
    <lineage>
        <taxon>Eukaryota</taxon>
        <taxon>Viridiplantae</taxon>
        <taxon>Streptophyta</taxon>
        <taxon>Embryophyta</taxon>
        <taxon>Tracheophyta</taxon>
        <taxon>Spermatophyta</taxon>
        <taxon>Magnoliopsida</taxon>
        <taxon>eudicotyledons</taxon>
        <taxon>Gunneridae</taxon>
        <taxon>Pentapetalae</taxon>
        <taxon>rosids</taxon>
        <taxon>malvids</taxon>
        <taxon>Sapindales</taxon>
        <taxon>Sapindaceae</taxon>
        <taxon>Hippocastanoideae</taxon>
        <taxon>Acereae</taxon>
        <taxon>Acer</taxon>
    </lineage>
</organism>
<accession>A0AAD5P1W1</accession>
<sequence>MESDDQIISGTSNLLISLSPHHCFRFLISAQQFQKNKIKGNLKNNKRKRKGERLEKSRSLFNFKLEEHPSQMEAKLLEDDDTSDSVAGGASGCHGSHRAEERSAPARSISSARSRYSC</sequence>
<feature type="compositionally biased region" description="Low complexity" evidence="1">
    <location>
        <begin position="105"/>
        <end position="118"/>
    </location>
</feature>
<proteinExistence type="predicted"/>
<reference evidence="2" key="2">
    <citation type="submission" date="2023-02" db="EMBL/GenBank/DDBJ databases">
        <authorList>
            <person name="Swenson N.G."/>
            <person name="Wegrzyn J.L."/>
            <person name="Mcevoy S.L."/>
        </authorList>
    </citation>
    <scope>NUCLEOTIDE SEQUENCE</scope>
    <source>
        <strain evidence="2">91603</strain>
        <tissue evidence="2">Leaf</tissue>
    </source>
</reference>
<comment type="caution">
    <text evidence="2">The sequence shown here is derived from an EMBL/GenBank/DDBJ whole genome shotgun (WGS) entry which is preliminary data.</text>
</comment>
<dbReference type="Proteomes" id="UP001064489">
    <property type="component" value="Chromosome 1"/>
</dbReference>
<keyword evidence="3" id="KW-1185">Reference proteome</keyword>
<evidence type="ECO:0000313" key="2">
    <source>
        <dbReference type="EMBL" id="KAI9195252.1"/>
    </source>
</evidence>
<reference evidence="2" key="1">
    <citation type="journal article" date="2022" name="Plant J.">
        <title>Strategies of tolerance reflected in two North American maple genomes.</title>
        <authorList>
            <person name="McEvoy S.L."/>
            <person name="Sezen U.U."/>
            <person name="Trouern-Trend A."/>
            <person name="McMahon S.M."/>
            <person name="Schaberg P.G."/>
            <person name="Yang J."/>
            <person name="Wegrzyn J.L."/>
            <person name="Swenson N.G."/>
        </authorList>
    </citation>
    <scope>NUCLEOTIDE SEQUENCE</scope>
    <source>
        <strain evidence="2">91603</strain>
    </source>
</reference>
<evidence type="ECO:0000313" key="3">
    <source>
        <dbReference type="Proteomes" id="UP001064489"/>
    </source>
</evidence>
<evidence type="ECO:0000256" key="1">
    <source>
        <dbReference type="SAM" id="MobiDB-lite"/>
    </source>
</evidence>
<dbReference type="AlphaFoldDB" id="A0AAD5P1W1"/>